<dbReference type="RefSeq" id="WP_065541240.1">
    <property type="nucleotide sequence ID" value="NZ_CP015405.2"/>
</dbReference>
<name>A0A1C7I9V5_9FIRM</name>
<keyword evidence="1" id="KW-0472">Membrane</keyword>
<proteinExistence type="predicted"/>
<protein>
    <recommendedName>
        <fullName evidence="4">TraX protein</fullName>
    </recommendedName>
</protein>
<feature type="transmembrane region" description="Helical" evidence="1">
    <location>
        <begin position="124"/>
        <end position="143"/>
    </location>
</feature>
<feature type="transmembrane region" description="Helical" evidence="1">
    <location>
        <begin position="90"/>
        <end position="112"/>
    </location>
</feature>
<evidence type="ECO:0000256" key="1">
    <source>
        <dbReference type="SAM" id="Phobius"/>
    </source>
</evidence>
<evidence type="ECO:0000313" key="3">
    <source>
        <dbReference type="Proteomes" id="UP000092574"/>
    </source>
</evidence>
<dbReference type="STRING" id="1796616.A4V09_04135"/>
<sequence>MYDEKVVKQMLYNGGEKMRIDRVKLVTELAKRDMTQKKLAEIAGISISNFNEEFIVRVVAPLLGSVFYVEGGLLFIILSLLFYIFHNRKLLLSLSFTGFAVTYTALFQFNILERTRNYLDRISGHILGEIFFFISVTILNIAPMNIYEHSLLYDNYVWMMLLSIPFILSYNGKRGIGMRYFFYLYYPLHLIILSIISFKFSVS</sequence>
<accession>A0A1C7I9V5</accession>
<dbReference type="InterPro" id="IPR008875">
    <property type="entry name" value="TraX"/>
</dbReference>
<keyword evidence="1" id="KW-1133">Transmembrane helix</keyword>
<dbReference type="Proteomes" id="UP000092574">
    <property type="component" value="Chromosome"/>
</dbReference>
<feature type="transmembrane region" description="Helical" evidence="1">
    <location>
        <begin position="155"/>
        <end position="171"/>
    </location>
</feature>
<dbReference type="EMBL" id="CP015405">
    <property type="protein sequence ID" value="ANU75022.1"/>
    <property type="molecule type" value="Genomic_DNA"/>
</dbReference>
<feature type="transmembrane region" description="Helical" evidence="1">
    <location>
        <begin position="58"/>
        <end position="84"/>
    </location>
</feature>
<gene>
    <name evidence="2" type="ORF">A4V09_04135</name>
</gene>
<dbReference type="Pfam" id="PF05857">
    <property type="entry name" value="TraX"/>
    <property type="match status" value="1"/>
</dbReference>
<organism evidence="2 3">
    <name type="scientific">Blautia pseudococcoides</name>
    <dbReference type="NCBI Taxonomy" id="1796616"/>
    <lineage>
        <taxon>Bacteria</taxon>
        <taxon>Bacillati</taxon>
        <taxon>Bacillota</taxon>
        <taxon>Clostridia</taxon>
        <taxon>Lachnospirales</taxon>
        <taxon>Lachnospiraceae</taxon>
        <taxon>Blautia</taxon>
    </lineage>
</organism>
<feature type="transmembrane region" description="Helical" evidence="1">
    <location>
        <begin position="183"/>
        <end position="202"/>
    </location>
</feature>
<dbReference type="KEGG" id="byl:A4V09_04135"/>
<evidence type="ECO:0008006" key="4">
    <source>
        <dbReference type="Google" id="ProtNLM"/>
    </source>
</evidence>
<keyword evidence="1" id="KW-0812">Transmembrane</keyword>
<dbReference type="OrthoDB" id="6386941at2"/>
<dbReference type="AlphaFoldDB" id="A0A1C7I9V5"/>
<reference evidence="2" key="1">
    <citation type="submission" date="2017-04" db="EMBL/GenBank/DDBJ databases">
        <title>Complete Genome Sequences of Twelve Strains of a Stable Defined Moderately Diverse Mouse Microbiota 2 (sDMDMm2).</title>
        <authorList>
            <person name="Uchimura Y."/>
            <person name="Wyss M."/>
            <person name="Brugiroux S."/>
            <person name="Limenitakis J.P."/>
            <person name="Stecher B."/>
            <person name="McCoy K.D."/>
            <person name="Macpherson A.J."/>
        </authorList>
    </citation>
    <scope>NUCLEOTIDE SEQUENCE</scope>
    <source>
        <strain evidence="2">YL58</strain>
    </source>
</reference>
<evidence type="ECO:0000313" key="2">
    <source>
        <dbReference type="EMBL" id="ANU75022.1"/>
    </source>
</evidence>
<keyword evidence="3" id="KW-1185">Reference proteome</keyword>